<dbReference type="InterPro" id="IPR013216">
    <property type="entry name" value="Methyltransf_11"/>
</dbReference>
<reference evidence="2 3" key="1">
    <citation type="submission" date="2015-09" db="EMBL/GenBank/DDBJ databases">
        <title>Sorangium comparison.</title>
        <authorList>
            <person name="Zaburannyi N."/>
            <person name="Bunk B."/>
            <person name="Overmann J."/>
            <person name="Mueller R."/>
        </authorList>
    </citation>
    <scope>NUCLEOTIDE SEQUENCE [LARGE SCALE GENOMIC DNA]</scope>
    <source>
        <strain evidence="2 3">So ceGT47</strain>
    </source>
</reference>
<proteinExistence type="predicted"/>
<protein>
    <submittedName>
        <fullName evidence="2">SAM-dependent methyltransferase</fullName>
    </submittedName>
</protein>
<dbReference type="SUPFAM" id="SSF53335">
    <property type="entry name" value="S-adenosyl-L-methionine-dependent methyltransferases"/>
    <property type="match status" value="1"/>
</dbReference>
<feature type="domain" description="Methyltransferase type 11" evidence="1">
    <location>
        <begin position="98"/>
        <end position="198"/>
    </location>
</feature>
<dbReference type="Pfam" id="PF08241">
    <property type="entry name" value="Methyltransf_11"/>
    <property type="match status" value="1"/>
</dbReference>
<dbReference type="GO" id="GO:0008757">
    <property type="term" value="F:S-adenosylmethionine-dependent methyltransferase activity"/>
    <property type="evidence" value="ECO:0007669"/>
    <property type="project" value="InterPro"/>
</dbReference>
<dbReference type="CDD" id="cd02440">
    <property type="entry name" value="AdoMet_MTases"/>
    <property type="match status" value="1"/>
</dbReference>
<evidence type="ECO:0000313" key="3">
    <source>
        <dbReference type="Proteomes" id="UP000295781"/>
    </source>
</evidence>
<gene>
    <name evidence="2" type="primary">smtA</name>
    <name evidence="2" type="ORF">SOCEGT47_080080</name>
</gene>
<dbReference type="AlphaFoldDB" id="A0A4P2QCN8"/>
<dbReference type="Proteomes" id="UP000295781">
    <property type="component" value="Chromosome"/>
</dbReference>
<dbReference type="GO" id="GO:0032259">
    <property type="term" value="P:methylation"/>
    <property type="evidence" value="ECO:0007669"/>
    <property type="project" value="UniProtKB-KW"/>
</dbReference>
<organism evidence="2 3">
    <name type="scientific">Sorangium cellulosum</name>
    <name type="common">Polyangium cellulosum</name>
    <dbReference type="NCBI Taxonomy" id="56"/>
    <lineage>
        <taxon>Bacteria</taxon>
        <taxon>Pseudomonadati</taxon>
        <taxon>Myxococcota</taxon>
        <taxon>Polyangia</taxon>
        <taxon>Polyangiales</taxon>
        <taxon>Polyangiaceae</taxon>
        <taxon>Sorangium</taxon>
    </lineage>
</organism>
<dbReference type="EMBL" id="CP012670">
    <property type="protein sequence ID" value="AUX27419.1"/>
    <property type="molecule type" value="Genomic_DNA"/>
</dbReference>
<keyword evidence="2" id="KW-0489">Methyltransferase</keyword>
<accession>A0A4P2QCN8</accession>
<sequence length="264" mass="30055">MSVEGSRQRDESMARWEGRVRFPRLDPGVDQHEEYCEIAVDGRWAPLRMHDYGKIFAEPGLYEYLFYDRLQCRSPSRVVGLLDDVRRDLGLSGEVRVLDLGAGNGIVAERLRSRGITDVWGVDLLEQAKAAAERDRPGMYRGYVAGDICSLTERERQMLIDARLNTMTCVAALGFGDIPHQAFIAAVNLIEDGGLVAFNIKEAFLDTKYRFGFSHLIRTVFEQKLFRLEASHRYVHRRSSQGVPLYYTAMVATKLRHIPVDLID</sequence>
<evidence type="ECO:0000259" key="1">
    <source>
        <dbReference type="Pfam" id="PF08241"/>
    </source>
</evidence>
<dbReference type="Gene3D" id="3.40.50.150">
    <property type="entry name" value="Vaccinia Virus protein VP39"/>
    <property type="match status" value="1"/>
</dbReference>
<evidence type="ECO:0000313" key="2">
    <source>
        <dbReference type="EMBL" id="AUX27419.1"/>
    </source>
</evidence>
<name>A0A4P2QCN8_SORCE</name>
<dbReference type="InterPro" id="IPR029063">
    <property type="entry name" value="SAM-dependent_MTases_sf"/>
</dbReference>
<keyword evidence="2" id="KW-0808">Transferase</keyword>